<proteinExistence type="predicted"/>
<dbReference type="EMBL" id="CADEBD010000364">
    <property type="protein sequence ID" value="CAB3252109.1"/>
    <property type="molecule type" value="Genomic_DNA"/>
</dbReference>
<evidence type="ECO:0000313" key="2">
    <source>
        <dbReference type="Proteomes" id="UP000494256"/>
    </source>
</evidence>
<comment type="caution">
    <text evidence="1">The sequence shown here is derived from an EMBL/GenBank/DDBJ whole genome shotgun (WGS) entry which is preliminary data.</text>
</comment>
<dbReference type="AlphaFoldDB" id="A0A8S1AZ91"/>
<gene>
    <name evidence="1" type="ORF">APLA_LOCUS13926</name>
</gene>
<protein>
    <submittedName>
        <fullName evidence="1">Uncharacterized protein</fullName>
    </submittedName>
</protein>
<dbReference type="Proteomes" id="UP000494256">
    <property type="component" value="Unassembled WGS sequence"/>
</dbReference>
<sequence>MSNKLSNRWNFNFQGWGRHRTGRNREALIIKPRDWGCDLFIFKTFCVNKLGIISNLTVSERWPRRVKRGRVRQRRVVTLAVKKTNTMNVCWSATSALTRLATPSSACVDTYSGMAPQ</sequence>
<evidence type="ECO:0000313" key="1">
    <source>
        <dbReference type="EMBL" id="CAB3252109.1"/>
    </source>
</evidence>
<reference evidence="1 2" key="1">
    <citation type="submission" date="2020-04" db="EMBL/GenBank/DDBJ databases">
        <authorList>
            <person name="Wallbank WR R."/>
            <person name="Pardo Diaz C."/>
            <person name="Kozak K."/>
            <person name="Martin S."/>
            <person name="Jiggins C."/>
            <person name="Moest M."/>
            <person name="Warren A I."/>
            <person name="Byers J.R.P. K."/>
            <person name="Montejo-Kovacevich G."/>
            <person name="Yen C E."/>
        </authorList>
    </citation>
    <scope>NUCLEOTIDE SEQUENCE [LARGE SCALE GENOMIC DNA]</scope>
</reference>
<name>A0A8S1AZ91_ARCPL</name>
<accession>A0A8S1AZ91</accession>
<dbReference type="OrthoDB" id="6720387at2759"/>
<organism evidence="1 2">
    <name type="scientific">Arctia plantaginis</name>
    <name type="common">Wood tiger moth</name>
    <name type="synonym">Phalaena plantaginis</name>
    <dbReference type="NCBI Taxonomy" id="874455"/>
    <lineage>
        <taxon>Eukaryota</taxon>
        <taxon>Metazoa</taxon>
        <taxon>Ecdysozoa</taxon>
        <taxon>Arthropoda</taxon>
        <taxon>Hexapoda</taxon>
        <taxon>Insecta</taxon>
        <taxon>Pterygota</taxon>
        <taxon>Neoptera</taxon>
        <taxon>Endopterygota</taxon>
        <taxon>Lepidoptera</taxon>
        <taxon>Glossata</taxon>
        <taxon>Ditrysia</taxon>
        <taxon>Noctuoidea</taxon>
        <taxon>Erebidae</taxon>
        <taxon>Arctiinae</taxon>
        <taxon>Arctia</taxon>
    </lineage>
</organism>